<evidence type="ECO:0000256" key="1">
    <source>
        <dbReference type="SAM" id="MobiDB-lite"/>
    </source>
</evidence>
<evidence type="ECO:0000313" key="3">
    <source>
        <dbReference type="Proteomes" id="UP000652761"/>
    </source>
</evidence>
<name>A0A843VWC8_COLES</name>
<dbReference type="EMBL" id="NMUH01002338">
    <property type="protein sequence ID" value="MQL99366.1"/>
    <property type="molecule type" value="Genomic_DNA"/>
</dbReference>
<accession>A0A843VWC8</accession>
<keyword evidence="3" id="KW-1185">Reference proteome</keyword>
<dbReference type="AlphaFoldDB" id="A0A843VWC8"/>
<reference evidence="2" key="1">
    <citation type="submission" date="2017-07" db="EMBL/GenBank/DDBJ databases">
        <title>Taro Niue Genome Assembly and Annotation.</title>
        <authorList>
            <person name="Atibalentja N."/>
            <person name="Keating K."/>
            <person name="Fields C.J."/>
        </authorList>
    </citation>
    <scope>NUCLEOTIDE SEQUENCE</scope>
    <source>
        <strain evidence="2">Niue_2</strain>
        <tissue evidence="2">Leaf</tissue>
    </source>
</reference>
<dbReference type="PANTHER" id="PTHR47590">
    <property type="entry name" value="F-BOX/KELCH-REPEAT PROTEIN SKIP25"/>
    <property type="match status" value="1"/>
</dbReference>
<comment type="caution">
    <text evidence="2">The sequence shown here is derived from an EMBL/GenBank/DDBJ whole genome shotgun (WGS) entry which is preliminary data.</text>
</comment>
<dbReference type="Proteomes" id="UP000652761">
    <property type="component" value="Unassembled WGS sequence"/>
</dbReference>
<feature type="compositionally biased region" description="Low complexity" evidence="1">
    <location>
        <begin position="1"/>
        <end position="20"/>
    </location>
</feature>
<feature type="compositionally biased region" description="Basic residues" evidence="1">
    <location>
        <begin position="30"/>
        <end position="44"/>
    </location>
</feature>
<organism evidence="2 3">
    <name type="scientific">Colocasia esculenta</name>
    <name type="common">Wild taro</name>
    <name type="synonym">Arum esculentum</name>
    <dbReference type="NCBI Taxonomy" id="4460"/>
    <lineage>
        <taxon>Eukaryota</taxon>
        <taxon>Viridiplantae</taxon>
        <taxon>Streptophyta</taxon>
        <taxon>Embryophyta</taxon>
        <taxon>Tracheophyta</taxon>
        <taxon>Spermatophyta</taxon>
        <taxon>Magnoliopsida</taxon>
        <taxon>Liliopsida</taxon>
        <taxon>Araceae</taxon>
        <taxon>Aroideae</taxon>
        <taxon>Colocasieae</taxon>
        <taxon>Colocasia</taxon>
    </lineage>
</organism>
<proteinExistence type="predicted"/>
<protein>
    <recommendedName>
        <fullName evidence="4">F-box/kelch-repeat protein SKIP25</fullName>
    </recommendedName>
</protein>
<dbReference type="Gene3D" id="2.120.10.80">
    <property type="entry name" value="Kelch-type beta propeller"/>
    <property type="match status" value="1"/>
</dbReference>
<evidence type="ECO:0008006" key="4">
    <source>
        <dbReference type="Google" id="ProtNLM"/>
    </source>
</evidence>
<dbReference type="SUPFAM" id="SSF81383">
    <property type="entry name" value="F-box domain"/>
    <property type="match status" value="1"/>
</dbReference>
<dbReference type="InterPro" id="IPR036047">
    <property type="entry name" value="F-box-like_dom_sf"/>
</dbReference>
<dbReference type="InterPro" id="IPR015915">
    <property type="entry name" value="Kelch-typ_b-propeller"/>
</dbReference>
<evidence type="ECO:0000313" key="2">
    <source>
        <dbReference type="EMBL" id="MQL99366.1"/>
    </source>
</evidence>
<dbReference type="OrthoDB" id="1899182at2759"/>
<gene>
    <name evidence="2" type="ORF">Taro_032093</name>
</gene>
<feature type="region of interest" description="Disordered" evidence="1">
    <location>
        <begin position="1"/>
        <end position="64"/>
    </location>
</feature>
<dbReference type="PANTHER" id="PTHR47590:SF7">
    <property type="entry name" value="OS06G0711700 PROTEIN"/>
    <property type="match status" value="1"/>
</dbReference>
<sequence length="415" mass="45148">MACRGSSRNTSSSSNPPLSSEDVMVESLNCHRHQQQKKQKHHDLHRPQHQEQEEEEEDQQQPLLPGLPDHLAQLCLARLPPTLLFAVCRPWRRLLYSASFPPFLCLYALLSSPSSPSVELKAFDPVAGSWLPLPPPPPPPCPQLSHLLLRHPAFLSHPIPVQSVVAAGHLVLLAATTRALHPALPRPLAFDPSTDTWRLGPPLQAPRRWCAAGTAGGCVYVASGAGRNYSPEVARSVERWDISSGAGTGWERVAPLRDGRFSREAVEAVASRGKLCMVNVKGRAAKDGAVYDVAGDRWEEMPPGMLAGWTGPVAAAEDDEAATIYVVDEEDGELRAYDWERDAWVAVAKSERLSAAMQVAAGGGRVCVVCNGGDAVVVVDVATRPARLWAVEPPPQCGVVALHLLPRMSRYPRRR</sequence>
<dbReference type="SUPFAM" id="SSF117281">
    <property type="entry name" value="Kelch motif"/>
    <property type="match status" value="1"/>
</dbReference>